<organism evidence="1 2">
    <name type="scientific">Vigna unguiculata</name>
    <name type="common">Cowpea</name>
    <dbReference type="NCBI Taxonomy" id="3917"/>
    <lineage>
        <taxon>Eukaryota</taxon>
        <taxon>Viridiplantae</taxon>
        <taxon>Streptophyta</taxon>
        <taxon>Embryophyta</taxon>
        <taxon>Tracheophyta</taxon>
        <taxon>Spermatophyta</taxon>
        <taxon>Magnoliopsida</taxon>
        <taxon>eudicotyledons</taxon>
        <taxon>Gunneridae</taxon>
        <taxon>Pentapetalae</taxon>
        <taxon>rosids</taxon>
        <taxon>fabids</taxon>
        <taxon>Fabales</taxon>
        <taxon>Fabaceae</taxon>
        <taxon>Papilionoideae</taxon>
        <taxon>50 kb inversion clade</taxon>
        <taxon>NPAAA clade</taxon>
        <taxon>indigoferoid/millettioid clade</taxon>
        <taxon>Phaseoleae</taxon>
        <taxon>Vigna</taxon>
    </lineage>
</organism>
<protein>
    <submittedName>
        <fullName evidence="1">Uncharacterized protein</fullName>
    </submittedName>
</protein>
<dbReference type="EMBL" id="CP039349">
    <property type="protein sequence ID" value="QCD93334.1"/>
    <property type="molecule type" value="Genomic_DNA"/>
</dbReference>
<sequence>MDGNLSTNGRRNRKSIVSTNISNMMMNSSDIDQRNYKNARARRKVIRDQKIAEKKIHGSTSIGSGMVCNSIEITNGPILHKTNINNKDQKFAGSTFIPASVASSSYSEVVNLFDVEQNQSHDICKLQSYTSAISSQSSQYLEAVKLGQPSLHDVITPISKILDFDNNSDEDENHDYLIGHFSSDLYSRAEVQG</sequence>
<reference evidence="1 2" key="1">
    <citation type="submission" date="2019-04" db="EMBL/GenBank/DDBJ databases">
        <title>An improved genome assembly and genetic linkage map for asparagus bean, Vigna unguiculata ssp. sesquipedialis.</title>
        <authorList>
            <person name="Xia Q."/>
            <person name="Zhang R."/>
            <person name="Dong Y."/>
        </authorList>
    </citation>
    <scope>NUCLEOTIDE SEQUENCE [LARGE SCALE GENOMIC DNA]</scope>
    <source>
        <tissue evidence="1">Leaf</tissue>
    </source>
</reference>
<dbReference type="AlphaFoldDB" id="A0A4D6LZS8"/>
<name>A0A4D6LZS8_VIGUN</name>
<proteinExistence type="predicted"/>
<dbReference type="Proteomes" id="UP000501690">
    <property type="component" value="Linkage Group LG5"/>
</dbReference>
<evidence type="ECO:0000313" key="1">
    <source>
        <dbReference type="EMBL" id="QCD93334.1"/>
    </source>
</evidence>
<accession>A0A4D6LZS8</accession>
<gene>
    <name evidence="1" type="ORF">DEO72_LG5g1407</name>
</gene>
<evidence type="ECO:0000313" key="2">
    <source>
        <dbReference type="Proteomes" id="UP000501690"/>
    </source>
</evidence>
<keyword evidence="2" id="KW-1185">Reference proteome</keyword>